<sequence>MSFTNINDPAGVKALLEQLRSSQAWKESVSPDVTSDPDTRNAVMHTTVVPPKPREEIHISNAQVAAPSPSVASLLSQLKSSTAWSSVSSATGSSSNHARLPQPSPQPFSVRETPTPMPVILPESPVTPVSVAAASYRQDARSLTFQQALPHLTQMAEDPEFVASIARMRDEQKDLERQLWEERRAIHRKYEEKVKVARTKASMIGTGVSKHEADMLNDAFRKELHKFDTERVLIAWDGLASKQQHALEGLGVPTMFVTDSQADRVKQQRVIQVLEGIMG</sequence>
<comment type="caution">
    <text evidence="1">The sequence shown here is derived from an EMBL/GenBank/DDBJ whole genome shotgun (WGS) entry which is preliminary data.</text>
</comment>
<dbReference type="EMBL" id="MU267593">
    <property type="protein sequence ID" value="KAH7916145.1"/>
    <property type="molecule type" value="Genomic_DNA"/>
</dbReference>
<proteinExistence type="predicted"/>
<accession>A0ACB8ASG4</accession>
<keyword evidence="2" id="KW-1185">Reference proteome</keyword>
<reference evidence="1" key="1">
    <citation type="journal article" date="2021" name="New Phytol.">
        <title>Evolutionary innovations through gain and loss of genes in the ectomycorrhizal Boletales.</title>
        <authorList>
            <person name="Wu G."/>
            <person name="Miyauchi S."/>
            <person name="Morin E."/>
            <person name="Kuo A."/>
            <person name="Drula E."/>
            <person name="Varga T."/>
            <person name="Kohler A."/>
            <person name="Feng B."/>
            <person name="Cao Y."/>
            <person name="Lipzen A."/>
            <person name="Daum C."/>
            <person name="Hundley H."/>
            <person name="Pangilinan J."/>
            <person name="Johnson J."/>
            <person name="Barry K."/>
            <person name="LaButti K."/>
            <person name="Ng V."/>
            <person name="Ahrendt S."/>
            <person name="Min B."/>
            <person name="Choi I.G."/>
            <person name="Park H."/>
            <person name="Plett J.M."/>
            <person name="Magnuson J."/>
            <person name="Spatafora J.W."/>
            <person name="Nagy L.G."/>
            <person name="Henrissat B."/>
            <person name="Grigoriev I.V."/>
            <person name="Yang Z.L."/>
            <person name="Xu J."/>
            <person name="Martin F.M."/>
        </authorList>
    </citation>
    <scope>NUCLEOTIDE SEQUENCE</scope>
    <source>
        <strain evidence="1">ATCC 28755</strain>
    </source>
</reference>
<dbReference type="Proteomes" id="UP000790377">
    <property type="component" value="Unassembled WGS sequence"/>
</dbReference>
<evidence type="ECO:0000313" key="2">
    <source>
        <dbReference type="Proteomes" id="UP000790377"/>
    </source>
</evidence>
<gene>
    <name evidence="1" type="ORF">BJ138DRAFT_1097344</name>
</gene>
<name>A0ACB8ASG4_9AGAM</name>
<organism evidence="1 2">
    <name type="scientific">Hygrophoropsis aurantiaca</name>
    <dbReference type="NCBI Taxonomy" id="72124"/>
    <lineage>
        <taxon>Eukaryota</taxon>
        <taxon>Fungi</taxon>
        <taxon>Dikarya</taxon>
        <taxon>Basidiomycota</taxon>
        <taxon>Agaricomycotina</taxon>
        <taxon>Agaricomycetes</taxon>
        <taxon>Agaricomycetidae</taxon>
        <taxon>Boletales</taxon>
        <taxon>Coniophorineae</taxon>
        <taxon>Hygrophoropsidaceae</taxon>
        <taxon>Hygrophoropsis</taxon>
    </lineage>
</organism>
<evidence type="ECO:0000313" key="1">
    <source>
        <dbReference type="EMBL" id="KAH7916145.1"/>
    </source>
</evidence>
<protein>
    <submittedName>
        <fullName evidence="1">Uncharacterized protein</fullName>
    </submittedName>
</protein>